<dbReference type="Gene3D" id="1.25.40.20">
    <property type="entry name" value="Ankyrin repeat-containing domain"/>
    <property type="match status" value="1"/>
</dbReference>
<sequence>MEFNDLEEDCAPQMVANVPKYGPPDGKVDKLKSEDRFDSDYGSSISNESGLITDIREQILTYSQRVEPTVDESEELVDKLKAVSVHDDIDEGICDSEKLDDNDEDQSSAKVTDDDFIIYGRDADGDTLLHLAIISGHVMLAKVFIEVAPWTDCLNIYNDKLRQTPLHLAVLMKQVEIVRLLLDNGANPEMCDHKGDTALHIACRSGNLTMVNEILKQRESRPTQNLDVRNYEGQTCLHVAVLGGYKKIVDTLLEAGADVNVGDGKSGATALHLAAKGNKRDIISLLLQQHDITIDKKMYNGVTPLMIALEPHLSGISEMLITHNANTDFLTLICSSSSEESEDDD</sequence>
<keyword evidence="4" id="KW-1185">Reference proteome</keyword>
<dbReference type="InterPro" id="IPR002110">
    <property type="entry name" value="Ankyrin_rpt"/>
</dbReference>
<dbReference type="AlphaFoldDB" id="A0A8B8EX02"/>
<dbReference type="OrthoDB" id="6071529at2759"/>
<feature type="repeat" description="ANK" evidence="3">
    <location>
        <begin position="232"/>
        <end position="264"/>
    </location>
</feature>
<dbReference type="GO" id="GO:0071356">
    <property type="term" value="P:cellular response to tumor necrosis factor"/>
    <property type="evidence" value="ECO:0007669"/>
    <property type="project" value="TreeGrafter"/>
</dbReference>
<dbReference type="PRINTS" id="PR01415">
    <property type="entry name" value="ANKYRIN"/>
</dbReference>
<evidence type="ECO:0000256" key="3">
    <source>
        <dbReference type="PROSITE-ProRule" id="PRU00023"/>
    </source>
</evidence>
<evidence type="ECO:0000256" key="2">
    <source>
        <dbReference type="ARBA" id="ARBA00023043"/>
    </source>
</evidence>
<reference evidence="5" key="1">
    <citation type="submission" date="2025-08" db="UniProtKB">
        <authorList>
            <consortium name="RefSeq"/>
        </authorList>
    </citation>
    <scope>IDENTIFICATION</scope>
    <source>
        <tissue evidence="5">Whole sample</tissue>
    </source>
</reference>
<dbReference type="GeneID" id="111137365"/>
<dbReference type="PANTHER" id="PTHR46680">
    <property type="entry name" value="NF-KAPPA-B INHIBITOR ALPHA"/>
    <property type="match status" value="1"/>
</dbReference>
<protein>
    <submittedName>
        <fullName evidence="5">NF-kappa-B inhibitor alpha-like</fullName>
    </submittedName>
</protein>
<feature type="repeat" description="ANK" evidence="3">
    <location>
        <begin position="161"/>
        <end position="193"/>
    </location>
</feature>
<dbReference type="KEGG" id="cvn:111137365"/>
<evidence type="ECO:0000313" key="5">
    <source>
        <dbReference type="RefSeq" id="XP_022344511.1"/>
    </source>
</evidence>
<dbReference type="GO" id="GO:0051059">
    <property type="term" value="F:NF-kappaB binding"/>
    <property type="evidence" value="ECO:0007669"/>
    <property type="project" value="TreeGrafter"/>
</dbReference>
<keyword evidence="2 3" id="KW-0040">ANK repeat</keyword>
<dbReference type="InterPro" id="IPR036770">
    <property type="entry name" value="Ankyrin_rpt-contain_sf"/>
</dbReference>
<dbReference type="PANTHER" id="PTHR46680:SF3">
    <property type="entry name" value="NF-KAPPA-B INHIBITOR CACTUS"/>
    <property type="match status" value="1"/>
</dbReference>
<organism evidence="4 5">
    <name type="scientific">Crassostrea virginica</name>
    <name type="common">Eastern oyster</name>
    <dbReference type="NCBI Taxonomy" id="6565"/>
    <lineage>
        <taxon>Eukaryota</taxon>
        <taxon>Metazoa</taxon>
        <taxon>Spiralia</taxon>
        <taxon>Lophotrochozoa</taxon>
        <taxon>Mollusca</taxon>
        <taxon>Bivalvia</taxon>
        <taxon>Autobranchia</taxon>
        <taxon>Pteriomorphia</taxon>
        <taxon>Ostreida</taxon>
        <taxon>Ostreoidea</taxon>
        <taxon>Ostreidae</taxon>
        <taxon>Crassostrea</taxon>
    </lineage>
</organism>
<proteinExistence type="predicted"/>
<dbReference type="InterPro" id="IPR051070">
    <property type="entry name" value="NF-kappa-B_inhibitor"/>
</dbReference>
<name>A0A8B8EX02_CRAVI</name>
<dbReference type="PROSITE" id="PS50088">
    <property type="entry name" value="ANK_REPEAT"/>
    <property type="match status" value="4"/>
</dbReference>
<dbReference type="SMART" id="SM00248">
    <property type="entry name" value="ANK"/>
    <property type="match status" value="6"/>
</dbReference>
<accession>A0A8B8EX02</accession>
<keyword evidence="1" id="KW-0677">Repeat</keyword>
<dbReference type="SUPFAM" id="SSF48403">
    <property type="entry name" value="Ankyrin repeat"/>
    <property type="match status" value="1"/>
</dbReference>
<gene>
    <name evidence="5" type="primary">LOC111137365</name>
</gene>
<dbReference type="RefSeq" id="XP_022344511.1">
    <property type="nucleotide sequence ID" value="XM_022488803.1"/>
</dbReference>
<evidence type="ECO:0000313" key="4">
    <source>
        <dbReference type="Proteomes" id="UP000694844"/>
    </source>
</evidence>
<dbReference type="Proteomes" id="UP000694844">
    <property type="component" value="Chromosome 5"/>
</dbReference>
<evidence type="ECO:0000256" key="1">
    <source>
        <dbReference type="ARBA" id="ARBA00022737"/>
    </source>
</evidence>
<feature type="repeat" description="ANK" evidence="3">
    <location>
        <begin position="194"/>
        <end position="216"/>
    </location>
</feature>
<feature type="repeat" description="ANK" evidence="3">
    <location>
        <begin position="266"/>
        <end position="288"/>
    </location>
</feature>
<dbReference type="GO" id="GO:0005829">
    <property type="term" value="C:cytosol"/>
    <property type="evidence" value="ECO:0007669"/>
    <property type="project" value="TreeGrafter"/>
</dbReference>
<dbReference type="Pfam" id="PF12796">
    <property type="entry name" value="Ank_2"/>
    <property type="match status" value="2"/>
</dbReference>
<dbReference type="PROSITE" id="PS50297">
    <property type="entry name" value="ANK_REP_REGION"/>
    <property type="match status" value="4"/>
</dbReference>